<evidence type="ECO:0008006" key="3">
    <source>
        <dbReference type="Google" id="ProtNLM"/>
    </source>
</evidence>
<evidence type="ECO:0000313" key="1">
    <source>
        <dbReference type="EMBL" id="TVM16016.1"/>
    </source>
</evidence>
<dbReference type="Proteomes" id="UP000448292">
    <property type="component" value="Unassembled WGS sequence"/>
</dbReference>
<dbReference type="EMBL" id="QMIE01000013">
    <property type="protein sequence ID" value="TVM16016.1"/>
    <property type="molecule type" value="Genomic_DNA"/>
</dbReference>
<comment type="caution">
    <text evidence="1">The sequence shown here is derived from an EMBL/GenBank/DDBJ whole genome shotgun (WGS) entry which is preliminary data.</text>
</comment>
<evidence type="ECO:0000313" key="2">
    <source>
        <dbReference type="Proteomes" id="UP000448292"/>
    </source>
</evidence>
<keyword evidence="2" id="KW-1185">Reference proteome</keyword>
<dbReference type="AlphaFoldDB" id="A0A7M3MCE1"/>
<gene>
    <name evidence="1" type="ORF">DPQ33_13720</name>
</gene>
<reference evidence="1 2" key="1">
    <citation type="submission" date="2018-06" db="EMBL/GenBank/DDBJ databases">
        <title>Complete genome of Desulfovibrio indonesiensis P37SLT.</title>
        <authorList>
            <person name="Crispim J.S."/>
            <person name="Vidigal P.M.P."/>
            <person name="Silva L.C.F."/>
            <person name="Laguardia C.N."/>
            <person name="Araujo L.C."/>
            <person name="Dias R.S."/>
            <person name="Sousa M.P."/>
            <person name="Paula S.O."/>
            <person name="Silva C."/>
        </authorList>
    </citation>
    <scope>NUCLEOTIDE SEQUENCE [LARGE SCALE GENOMIC DNA]</scope>
    <source>
        <strain evidence="1 2">P37SLT</strain>
    </source>
</reference>
<dbReference type="RefSeq" id="WP_144303796.1">
    <property type="nucleotide sequence ID" value="NZ_QMIE01000013.1"/>
</dbReference>
<name>A0A7M3MCE1_9BACT</name>
<protein>
    <recommendedName>
        <fullName evidence="3">DUF5348 domain-containing protein</fullName>
    </recommendedName>
</protein>
<proteinExistence type="predicted"/>
<organism evidence="1 2">
    <name type="scientific">Oceanidesulfovibrio indonesiensis</name>
    <dbReference type="NCBI Taxonomy" id="54767"/>
    <lineage>
        <taxon>Bacteria</taxon>
        <taxon>Pseudomonadati</taxon>
        <taxon>Thermodesulfobacteriota</taxon>
        <taxon>Desulfovibrionia</taxon>
        <taxon>Desulfovibrionales</taxon>
        <taxon>Desulfovibrionaceae</taxon>
        <taxon>Oceanidesulfovibrio</taxon>
    </lineage>
</organism>
<sequence length="79" mass="9090">MEYTEANIPVEIKHGEYLNFEDGSYLYWESNGEAKNVFLGSGFEPDTEIFPGNSWEFSKSGKQFRLTAKFEDALLVEKL</sequence>
<dbReference type="OrthoDB" id="5459555at2"/>
<accession>A0A7M3MCE1</accession>